<dbReference type="PATRIC" id="fig|1088869.3.peg.146"/>
<evidence type="ECO:0008006" key="4">
    <source>
        <dbReference type="Google" id="ProtNLM"/>
    </source>
</evidence>
<gene>
    <name evidence="2" type="ORF">GMO_01460</name>
</gene>
<name>G6XF81_9PROT</name>
<feature type="region of interest" description="Disordered" evidence="1">
    <location>
        <begin position="44"/>
        <end position="74"/>
    </location>
</feature>
<protein>
    <recommendedName>
        <fullName evidence="4">Transposase</fullName>
    </recommendedName>
</protein>
<evidence type="ECO:0000313" key="2">
    <source>
        <dbReference type="EMBL" id="EHH68839.1"/>
    </source>
</evidence>
<accession>G6XF81</accession>
<reference evidence="2 3" key="1">
    <citation type="submission" date="2011-10" db="EMBL/GenBank/DDBJ databases">
        <title>Genome sequence of Gluconobacter morbifer G707, isolated from Drosophila gut.</title>
        <authorList>
            <person name="Lee W.-J."/>
            <person name="Kim E.-K."/>
        </authorList>
    </citation>
    <scope>NUCLEOTIDE SEQUENCE [LARGE SCALE GENOMIC DNA]</scope>
    <source>
        <strain evidence="2 3">G707</strain>
    </source>
</reference>
<proteinExistence type="predicted"/>
<organism evidence="2 3">
    <name type="scientific">Gluconobacter morbifer G707</name>
    <dbReference type="NCBI Taxonomy" id="1088869"/>
    <lineage>
        <taxon>Bacteria</taxon>
        <taxon>Pseudomonadati</taxon>
        <taxon>Pseudomonadota</taxon>
        <taxon>Alphaproteobacteria</taxon>
        <taxon>Acetobacterales</taxon>
        <taxon>Acetobacteraceae</taxon>
        <taxon>Gluconobacter</taxon>
    </lineage>
</organism>
<dbReference type="STRING" id="1088869.GMO_01460"/>
<comment type="caution">
    <text evidence="2">The sequence shown here is derived from an EMBL/GenBank/DDBJ whole genome shotgun (WGS) entry which is preliminary data.</text>
</comment>
<keyword evidence="3" id="KW-1185">Reference proteome</keyword>
<evidence type="ECO:0000313" key="3">
    <source>
        <dbReference type="Proteomes" id="UP000004949"/>
    </source>
</evidence>
<feature type="compositionally biased region" description="Polar residues" evidence="1">
    <location>
        <begin position="55"/>
        <end position="74"/>
    </location>
</feature>
<dbReference type="AlphaFoldDB" id="G6XF81"/>
<sequence>MREQKNAARGRGYNGDLKLTADRKSLSDRSLQVRLFVGYPDAFFTKHQKKPPPSRQESGSSQKAGASGTDQALC</sequence>
<dbReference type="EMBL" id="AGQV01000001">
    <property type="protein sequence ID" value="EHH68839.1"/>
    <property type="molecule type" value="Genomic_DNA"/>
</dbReference>
<evidence type="ECO:0000256" key="1">
    <source>
        <dbReference type="SAM" id="MobiDB-lite"/>
    </source>
</evidence>
<dbReference type="Proteomes" id="UP000004949">
    <property type="component" value="Unassembled WGS sequence"/>
</dbReference>